<dbReference type="SUPFAM" id="SSF55874">
    <property type="entry name" value="ATPase domain of HSP90 chaperone/DNA topoisomerase II/histidine kinase"/>
    <property type="match status" value="1"/>
</dbReference>
<evidence type="ECO:0000256" key="1">
    <source>
        <dbReference type="ARBA" id="ARBA00022777"/>
    </source>
</evidence>
<comment type="caution">
    <text evidence="3">The sequence shown here is derived from an EMBL/GenBank/DDBJ whole genome shotgun (WGS) entry which is preliminary data.</text>
</comment>
<dbReference type="SMART" id="SM00387">
    <property type="entry name" value="HATPase_c"/>
    <property type="match status" value="1"/>
</dbReference>
<organism evidence="3 4">
    <name type="scientific">Jiangella rhizosphaerae</name>
    <dbReference type="NCBI Taxonomy" id="2293569"/>
    <lineage>
        <taxon>Bacteria</taxon>
        <taxon>Bacillati</taxon>
        <taxon>Actinomycetota</taxon>
        <taxon>Actinomycetes</taxon>
        <taxon>Jiangellales</taxon>
        <taxon>Jiangellaceae</taxon>
        <taxon>Jiangella</taxon>
    </lineage>
</organism>
<keyword evidence="1 3" id="KW-0418">Kinase</keyword>
<dbReference type="AlphaFoldDB" id="A0A418KTS2"/>
<dbReference type="Gene3D" id="3.30.565.10">
    <property type="entry name" value="Histidine kinase-like ATPase, C-terminal domain"/>
    <property type="match status" value="1"/>
</dbReference>
<dbReference type="InterPro" id="IPR010559">
    <property type="entry name" value="Sig_transdc_His_kin_internal"/>
</dbReference>
<dbReference type="InterPro" id="IPR003594">
    <property type="entry name" value="HATPase_dom"/>
</dbReference>
<evidence type="ECO:0000313" key="4">
    <source>
        <dbReference type="Proteomes" id="UP000284057"/>
    </source>
</evidence>
<protein>
    <submittedName>
        <fullName evidence="3">Sensor histidine kinase</fullName>
    </submittedName>
</protein>
<gene>
    <name evidence="3" type="ORF">DY240_08645</name>
</gene>
<dbReference type="Pfam" id="PF02518">
    <property type="entry name" value="HATPase_c"/>
    <property type="match status" value="1"/>
</dbReference>
<dbReference type="InterPro" id="IPR036890">
    <property type="entry name" value="HATPase_C_sf"/>
</dbReference>
<dbReference type="GO" id="GO:0016020">
    <property type="term" value="C:membrane"/>
    <property type="evidence" value="ECO:0007669"/>
    <property type="project" value="InterPro"/>
</dbReference>
<dbReference type="EMBL" id="QUAL01000074">
    <property type="protein sequence ID" value="RIQ29175.1"/>
    <property type="molecule type" value="Genomic_DNA"/>
</dbReference>
<dbReference type="Pfam" id="PF06580">
    <property type="entry name" value="His_kinase"/>
    <property type="match status" value="1"/>
</dbReference>
<proteinExistence type="predicted"/>
<dbReference type="PANTHER" id="PTHR34220:SF7">
    <property type="entry name" value="SENSOR HISTIDINE KINASE YPDA"/>
    <property type="match status" value="1"/>
</dbReference>
<sequence>MSWQAVVVVVVAVVAVSLAAVLLARLVRSRLVLGTTEDQTTYRILHTTSLASPELRAGLAAGADKAARHLRELLATPALALTDGDDVVTWDGAGAAQHLHDVRRHAVRALDGNTDVLGPAAVECDRLDCPVRHAVAAALTTDDRVEGALIAYTSTRPSAGLVRAVEEVARFVSGQLELAEFDRERAKLAEAEIRALRAQISPHFIYNALGAIASYVRTDPEHARELLLEFADFTRYSFRRHGDFTTLAEELRSIERYLTLEKARFGDRLSVTLRVAPEVLAVAVPFLCLQPLVENAVRHGLEGRSDPGHITIIAEDAGNEALISIDDDGVGMDPELARSLLAGDAAGDRVGLGNVDERLRAVFGDEYGLVIETARGAGTKVSLRVPKYRPGVHAT</sequence>
<dbReference type="InterPro" id="IPR050640">
    <property type="entry name" value="Bact_2-comp_sensor_kinase"/>
</dbReference>
<dbReference type="OrthoDB" id="2514702at2"/>
<dbReference type="InterPro" id="IPR005467">
    <property type="entry name" value="His_kinase_dom"/>
</dbReference>
<evidence type="ECO:0000259" key="2">
    <source>
        <dbReference type="PROSITE" id="PS50109"/>
    </source>
</evidence>
<keyword evidence="1 3" id="KW-0808">Transferase</keyword>
<reference evidence="3 4" key="1">
    <citation type="submission" date="2018-09" db="EMBL/GenBank/DDBJ databases">
        <title>Isolation, diversity and antifungal activity of actinobacteria from wheat.</title>
        <authorList>
            <person name="Han C."/>
        </authorList>
    </citation>
    <scope>NUCLEOTIDE SEQUENCE [LARGE SCALE GENOMIC DNA]</scope>
    <source>
        <strain evidence="3 4">NEAU-YY265</strain>
    </source>
</reference>
<dbReference type="Proteomes" id="UP000284057">
    <property type="component" value="Unassembled WGS sequence"/>
</dbReference>
<feature type="domain" description="Histidine kinase" evidence="2">
    <location>
        <begin position="289"/>
        <end position="389"/>
    </location>
</feature>
<keyword evidence="4" id="KW-1185">Reference proteome</keyword>
<accession>A0A418KTS2</accession>
<dbReference type="RefSeq" id="WP_119659526.1">
    <property type="nucleotide sequence ID" value="NZ_QUAL01000074.1"/>
</dbReference>
<evidence type="ECO:0000313" key="3">
    <source>
        <dbReference type="EMBL" id="RIQ29175.1"/>
    </source>
</evidence>
<dbReference type="PROSITE" id="PS50109">
    <property type="entry name" value="HIS_KIN"/>
    <property type="match status" value="1"/>
</dbReference>
<dbReference type="PANTHER" id="PTHR34220">
    <property type="entry name" value="SENSOR HISTIDINE KINASE YPDA"/>
    <property type="match status" value="1"/>
</dbReference>
<name>A0A418KTS2_9ACTN</name>
<dbReference type="GO" id="GO:0000155">
    <property type="term" value="F:phosphorelay sensor kinase activity"/>
    <property type="evidence" value="ECO:0007669"/>
    <property type="project" value="InterPro"/>
</dbReference>